<evidence type="ECO:0000313" key="2">
    <source>
        <dbReference type="Proteomes" id="UP000754495"/>
    </source>
</evidence>
<comment type="caution">
    <text evidence="1">The sequence shown here is derived from an EMBL/GenBank/DDBJ whole genome shotgun (WGS) entry which is preliminary data.</text>
</comment>
<keyword evidence="2" id="KW-1185">Reference proteome</keyword>
<organism evidence="1 2">
    <name type="scientific">Amycolatopsis viridis</name>
    <dbReference type="NCBI Taxonomy" id="185678"/>
    <lineage>
        <taxon>Bacteria</taxon>
        <taxon>Bacillati</taxon>
        <taxon>Actinomycetota</taxon>
        <taxon>Actinomycetes</taxon>
        <taxon>Pseudonocardiales</taxon>
        <taxon>Pseudonocardiaceae</taxon>
        <taxon>Amycolatopsis</taxon>
    </lineage>
</organism>
<accession>A0ABX0SQ66</accession>
<gene>
    <name evidence="1" type="ORF">FHX46_001218</name>
</gene>
<proteinExistence type="predicted"/>
<sequence length="32" mass="2985">MPTAGAILATVEALSGTVTLSGKASPVGGGDR</sequence>
<reference evidence="1 2" key="1">
    <citation type="submission" date="2020-03" db="EMBL/GenBank/DDBJ databases">
        <title>Sequencing the genomes of 1000 actinobacteria strains.</title>
        <authorList>
            <person name="Klenk H.-P."/>
        </authorList>
    </citation>
    <scope>NUCLEOTIDE SEQUENCE [LARGE SCALE GENOMIC DNA]</scope>
    <source>
        <strain evidence="1 2">DSM 45668</strain>
    </source>
</reference>
<dbReference type="Proteomes" id="UP000754495">
    <property type="component" value="Unassembled WGS sequence"/>
</dbReference>
<name>A0ABX0SQ66_9PSEU</name>
<evidence type="ECO:0000313" key="1">
    <source>
        <dbReference type="EMBL" id="NIH78688.1"/>
    </source>
</evidence>
<dbReference type="EMBL" id="JAANOU010000001">
    <property type="protein sequence ID" value="NIH78688.1"/>
    <property type="molecule type" value="Genomic_DNA"/>
</dbReference>
<protein>
    <submittedName>
        <fullName evidence="1">Uncharacterized protein</fullName>
    </submittedName>
</protein>